<accession>A0A0L0HCU5</accession>
<feature type="domain" description="PLA2c" evidence="11">
    <location>
        <begin position="45"/>
        <end position="580"/>
    </location>
</feature>
<feature type="compositionally biased region" description="Basic and acidic residues" evidence="10">
    <location>
        <begin position="305"/>
        <end position="314"/>
    </location>
</feature>
<feature type="compositionally biased region" description="Low complexity" evidence="10">
    <location>
        <begin position="581"/>
        <end position="593"/>
    </location>
</feature>
<name>A0A0L0HCU5_SPIPD</name>
<keyword evidence="13" id="KW-1185">Reference proteome</keyword>
<dbReference type="SUPFAM" id="SSF52151">
    <property type="entry name" value="FabD/lysophospholipase-like"/>
    <property type="match status" value="1"/>
</dbReference>
<dbReference type="GO" id="GO:0046475">
    <property type="term" value="P:glycerophospholipid catabolic process"/>
    <property type="evidence" value="ECO:0007669"/>
    <property type="project" value="TreeGrafter"/>
</dbReference>
<protein>
    <recommendedName>
        <fullName evidence="2 9">Lysophospholipase</fullName>
        <ecNumber evidence="2 9">3.1.1.5</ecNumber>
    </recommendedName>
</protein>
<organism evidence="12 13">
    <name type="scientific">Spizellomyces punctatus (strain DAOM BR117)</name>
    <dbReference type="NCBI Taxonomy" id="645134"/>
    <lineage>
        <taxon>Eukaryota</taxon>
        <taxon>Fungi</taxon>
        <taxon>Fungi incertae sedis</taxon>
        <taxon>Chytridiomycota</taxon>
        <taxon>Chytridiomycota incertae sedis</taxon>
        <taxon>Chytridiomycetes</taxon>
        <taxon>Spizellomycetales</taxon>
        <taxon>Spizellomycetaceae</taxon>
        <taxon>Spizellomyces</taxon>
    </lineage>
</organism>
<dbReference type="OMA" id="FARYCWN"/>
<evidence type="ECO:0000256" key="4">
    <source>
        <dbReference type="ARBA" id="ARBA00022801"/>
    </source>
</evidence>
<reference evidence="12 13" key="1">
    <citation type="submission" date="2009-08" db="EMBL/GenBank/DDBJ databases">
        <title>The Genome Sequence of Spizellomyces punctatus strain DAOM BR117.</title>
        <authorList>
            <consortium name="The Broad Institute Genome Sequencing Platform"/>
            <person name="Russ C."/>
            <person name="Cuomo C."/>
            <person name="Shea T."/>
            <person name="Young S.K."/>
            <person name="Zeng Q."/>
            <person name="Koehrsen M."/>
            <person name="Haas B."/>
            <person name="Borodovsky M."/>
            <person name="Guigo R."/>
            <person name="Alvarado L."/>
            <person name="Berlin A."/>
            <person name="Bochicchio J."/>
            <person name="Borenstein D."/>
            <person name="Chapman S."/>
            <person name="Chen Z."/>
            <person name="Engels R."/>
            <person name="Freedman E."/>
            <person name="Gellesch M."/>
            <person name="Goldberg J."/>
            <person name="Griggs A."/>
            <person name="Gujja S."/>
            <person name="Heiman D."/>
            <person name="Hepburn T."/>
            <person name="Howarth C."/>
            <person name="Jen D."/>
            <person name="Larson L."/>
            <person name="Lewis B."/>
            <person name="Mehta T."/>
            <person name="Park D."/>
            <person name="Pearson M."/>
            <person name="Roberts A."/>
            <person name="Saif S."/>
            <person name="Shenoy N."/>
            <person name="Sisk P."/>
            <person name="Stolte C."/>
            <person name="Sykes S."/>
            <person name="Thomson T."/>
            <person name="Walk T."/>
            <person name="White J."/>
            <person name="Yandava C."/>
            <person name="Burger G."/>
            <person name="Gray M.W."/>
            <person name="Holland P.W.H."/>
            <person name="King N."/>
            <person name="Lang F.B.F."/>
            <person name="Roger A.J."/>
            <person name="Ruiz-Trillo I."/>
            <person name="Lander E."/>
            <person name="Nusbaum C."/>
        </authorList>
    </citation>
    <scope>NUCLEOTIDE SEQUENCE [LARGE SCALE GENOMIC DNA]</scope>
    <source>
        <strain evidence="12 13">DAOM BR117</strain>
    </source>
</reference>
<dbReference type="EMBL" id="KQ257459">
    <property type="protein sequence ID" value="KNC98739.1"/>
    <property type="molecule type" value="Genomic_DNA"/>
</dbReference>
<keyword evidence="5 8" id="KW-0442">Lipid degradation</keyword>
<evidence type="ECO:0000256" key="7">
    <source>
        <dbReference type="ARBA" id="ARBA00023180"/>
    </source>
</evidence>
<evidence type="ECO:0000256" key="9">
    <source>
        <dbReference type="RuleBase" id="RU362103"/>
    </source>
</evidence>
<dbReference type="eggNOG" id="KOG1325">
    <property type="taxonomic scope" value="Eukaryota"/>
</dbReference>
<dbReference type="RefSeq" id="XP_016606779.1">
    <property type="nucleotide sequence ID" value="XM_016753932.1"/>
</dbReference>
<dbReference type="SMART" id="SM00022">
    <property type="entry name" value="PLAc"/>
    <property type="match status" value="1"/>
</dbReference>
<dbReference type="PROSITE" id="PS51210">
    <property type="entry name" value="PLA2C"/>
    <property type="match status" value="1"/>
</dbReference>
<dbReference type="InterPro" id="IPR016035">
    <property type="entry name" value="Acyl_Trfase/lysoPLipase"/>
</dbReference>
<gene>
    <name evidence="12" type="ORF">SPPG_05720</name>
</gene>
<evidence type="ECO:0000313" key="13">
    <source>
        <dbReference type="Proteomes" id="UP000053201"/>
    </source>
</evidence>
<dbReference type="EC" id="3.1.1.5" evidence="2 9"/>
<dbReference type="GO" id="GO:0004622">
    <property type="term" value="F:phosphatidylcholine lysophospholipase activity"/>
    <property type="evidence" value="ECO:0007669"/>
    <property type="project" value="UniProtKB-EC"/>
</dbReference>
<evidence type="ECO:0000256" key="3">
    <source>
        <dbReference type="ARBA" id="ARBA00022729"/>
    </source>
</evidence>
<evidence type="ECO:0000256" key="1">
    <source>
        <dbReference type="ARBA" id="ARBA00008780"/>
    </source>
</evidence>
<dbReference type="PANTHER" id="PTHR10728">
    <property type="entry name" value="CYTOSOLIC PHOSPHOLIPASE A2"/>
    <property type="match status" value="1"/>
</dbReference>
<comment type="catalytic activity">
    <reaction evidence="9">
        <text>a 1-acyl-sn-glycero-3-phosphocholine + H2O = sn-glycerol 3-phosphocholine + a fatty acid + H(+)</text>
        <dbReference type="Rhea" id="RHEA:15177"/>
        <dbReference type="ChEBI" id="CHEBI:15377"/>
        <dbReference type="ChEBI" id="CHEBI:15378"/>
        <dbReference type="ChEBI" id="CHEBI:16870"/>
        <dbReference type="ChEBI" id="CHEBI:28868"/>
        <dbReference type="ChEBI" id="CHEBI:58168"/>
        <dbReference type="EC" id="3.1.1.5"/>
    </reaction>
</comment>
<dbReference type="GO" id="GO:0004623">
    <property type="term" value="F:phospholipase A2 activity"/>
    <property type="evidence" value="ECO:0007669"/>
    <property type="project" value="TreeGrafter"/>
</dbReference>
<dbReference type="AlphaFoldDB" id="A0A0L0HCU5"/>
<dbReference type="VEuPathDB" id="FungiDB:SPPG_05720"/>
<feature type="region of interest" description="Disordered" evidence="10">
    <location>
        <begin position="581"/>
        <end position="602"/>
    </location>
</feature>
<dbReference type="Gene3D" id="3.40.1090.10">
    <property type="entry name" value="Cytosolic phospholipase A2 catalytic domain"/>
    <property type="match status" value="1"/>
</dbReference>
<evidence type="ECO:0000256" key="8">
    <source>
        <dbReference type="PROSITE-ProRule" id="PRU00555"/>
    </source>
</evidence>
<dbReference type="PANTHER" id="PTHR10728:SF33">
    <property type="entry name" value="LYSOPHOSPHOLIPASE 1-RELATED"/>
    <property type="match status" value="1"/>
</dbReference>
<dbReference type="OrthoDB" id="4084751at2759"/>
<dbReference type="Proteomes" id="UP000053201">
    <property type="component" value="Unassembled WGS sequence"/>
</dbReference>
<proteinExistence type="inferred from homology"/>
<dbReference type="GO" id="GO:0005829">
    <property type="term" value="C:cytosol"/>
    <property type="evidence" value="ECO:0007669"/>
    <property type="project" value="TreeGrafter"/>
</dbReference>
<dbReference type="Pfam" id="PF01735">
    <property type="entry name" value="PLA2_B"/>
    <property type="match status" value="1"/>
</dbReference>
<dbReference type="InterPro" id="IPR002642">
    <property type="entry name" value="LysoPLipase_cat_dom"/>
</dbReference>
<evidence type="ECO:0000256" key="2">
    <source>
        <dbReference type="ARBA" id="ARBA00013274"/>
    </source>
</evidence>
<evidence type="ECO:0000259" key="11">
    <source>
        <dbReference type="PROSITE" id="PS51210"/>
    </source>
</evidence>
<dbReference type="InParanoid" id="A0A0L0HCU5"/>
<evidence type="ECO:0000256" key="5">
    <source>
        <dbReference type="ARBA" id="ARBA00022963"/>
    </source>
</evidence>
<keyword evidence="7" id="KW-0325">Glycoprotein</keyword>
<evidence type="ECO:0000313" key="12">
    <source>
        <dbReference type="EMBL" id="KNC98739.1"/>
    </source>
</evidence>
<keyword evidence="6 8" id="KW-0443">Lipid metabolism</keyword>
<feature type="region of interest" description="Disordered" evidence="10">
    <location>
        <begin position="300"/>
        <end position="322"/>
    </location>
</feature>
<comment type="similarity">
    <text evidence="1 9">Belongs to the lysophospholipase family.</text>
</comment>
<keyword evidence="4 8" id="KW-0378">Hydrolase</keyword>
<feature type="chain" id="PRO_5005394136" description="Lysophospholipase" evidence="9">
    <location>
        <begin position="26"/>
        <end position="643"/>
    </location>
</feature>
<dbReference type="STRING" id="645134.A0A0L0HCU5"/>
<keyword evidence="3 9" id="KW-0732">Signal</keyword>
<dbReference type="GeneID" id="27689078"/>
<dbReference type="FunCoup" id="A0A0L0HCU5">
    <property type="interactions" value="194"/>
</dbReference>
<sequence length="643" mass="68498">MDMDGSFLICLLVALITLLVTPGTSTPLHKRQLPVPSSYAPNYTECPSGSIIRSGVSVSNEERQWVQKRDTVMSELWRARNVSGVVPRVGIAISGGGYRAMLYGASIISAMSSTTPNNTSPAAGIFELSTYLSGLSGGSWLVSSLYSTSPFPTLTPQNLSHIWSLQVNLLRPTSGLIDTTEVYRDISKDVDDKYNAGFPVSITDVWGRLVGLHLNPGGEQEAAEADIKDTPLWSSVVSANEFGAAQIPYPVITTVQRSEGEAHVTVMANIWEFNVYETGSYDDSIKSFIQTKYLGTYLSNGTAQHRPENTDTRRNTSITRQPPCVTSFDQTGFLAGTSSSLFNVEVAGLGFIIETLSGILSSRGIDTALIPNPFASLPTVNGSIATPTQLELVDGGEGGQNIPLWPLVIPDRSVDLIFAVDSSNDGAGYPNGTSLIITKQYAGWKGVDTWFPPVPSTPEAFIAQGLHRKMTVFGCAGLANNGGGGGNYTGPMVIYVPNREVTYATNHSTFKLEYTMDEITGYFTNGAALMSDNPSNATAPPWSTCLPCILSAPLYRNGSATPSQDCQTCLKAHCWDGSETGTPPGAGMGPPATRGYTGQGPPPSIPFVTADNEGTANAGTRRMAGGRWWSVGFVVGVIATFLM</sequence>
<evidence type="ECO:0000256" key="10">
    <source>
        <dbReference type="SAM" id="MobiDB-lite"/>
    </source>
</evidence>
<evidence type="ECO:0000256" key="6">
    <source>
        <dbReference type="ARBA" id="ARBA00023098"/>
    </source>
</evidence>
<feature type="signal peptide" evidence="9">
    <location>
        <begin position="1"/>
        <end position="25"/>
    </location>
</feature>